<protein>
    <submittedName>
        <fullName evidence="1">Uncharacterized protein</fullName>
    </submittedName>
</protein>
<dbReference type="PATRIC" id="fig|1073571.4.peg.4739"/>
<evidence type="ECO:0000313" key="2">
    <source>
        <dbReference type="Proteomes" id="UP000033163"/>
    </source>
</evidence>
<dbReference type="RefSeq" id="WP_020432803.1">
    <property type="nucleotide sequence ID" value="NZ_AGBD01001552.1"/>
</dbReference>
<proteinExistence type="predicted"/>
<evidence type="ECO:0000313" key="1">
    <source>
        <dbReference type="EMBL" id="CQR56821.1"/>
    </source>
</evidence>
<dbReference type="KEGG" id="pri:PRIO_4419"/>
<dbReference type="Proteomes" id="UP000033163">
    <property type="component" value="Chromosome I"/>
</dbReference>
<organism evidence="1 2">
    <name type="scientific">Paenibacillus riograndensis SBR5</name>
    <dbReference type="NCBI Taxonomy" id="1073571"/>
    <lineage>
        <taxon>Bacteria</taxon>
        <taxon>Bacillati</taxon>
        <taxon>Bacillota</taxon>
        <taxon>Bacilli</taxon>
        <taxon>Bacillales</taxon>
        <taxon>Paenibacillaceae</taxon>
        <taxon>Paenibacillus</taxon>
        <taxon>Paenibacillus sonchi group</taxon>
    </lineage>
</organism>
<accession>A0A0E4HCM2</accession>
<reference evidence="2" key="1">
    <citation type="submission" date="2015-03" db="EMBL/GenBank/DDBJ databases">
        <authorList>
            <person name="Wibberg D."/>
        </authorList>
    </citation>
    <scope>NUCLEOTIDE SEQUENCE [LARGE SCALE GENOMIC DNA]</scope>
</reference>
<dbReference type="AlphaFoldDB" id="A0A0E4HCM2"/>
<dbReference type="STRING" id="483937.AMQ84_05950"/>
<dbReference type="EMBL" id="LN831776">
    <property type="protein sequence ID" value="CQR56821.1"/>
    <property type="molecule type" value="Genomic_DNA"/>
</dbReference>
<name>A0A0E4HCM2_9BACL</name>
<gene>
    <name evidence="1" type="ORF">PRIO_4419</name>
</gene>
<sequence length="152" mass="15909">MGIQFLDMRISQDSAADQPGVSLSSSSFPYIFGDIGLQTGGIAPGNASLVRVTLNAYARLTMAISSNPAIVPDVTFTIFRNSAQIFTTVYQKPASQAMTELTYEMAGITAVDFPPAADVLAGQIRYIISVTTNYGVTLGARSFSGIAVAGNG</sequence>
<dbReference type="HOGENOM" id="CLU_1720566_0_0_9"/>